<accession>A0ABS5C5N2</accession>
<dbReference type="Proteomes" id="UP000673394">
    <property type="component" value="Unassembled WGS sequence"/>
</dbReference>
<dbReference type="RefSeq" id="WP_210654680.1">
    <property type="nucleotide sequence ID" value="NZ_JAGKSP010000001.1"/>
</dbReference>
<comment type="caution">
    <text evidence="3">The sequence shown here is derived from an EMBL/GenBank/DDBJ whole genome shotgun (WGS) entry which is preliminary data.</text>
</comment>
<feature type="transmembrane region" description="Helical" evidence="1">
    <location>
        <begin position="125"/>
        <end position="142"/>
    </location>
</feature>
<protein>
    <submittedName>
        <fullName evidence="3">VanZ family protein</fullName>
    </submittedName>
</protein>
<evidence type="ECO:0000259" key="2">
    <source>
        <dbReference type="Pfam" id="PF04892"/>
    </source>
</evidence>
<organism evidence="3 4">
    <name type="scientific">Paenibacillus lignilyticus</name>
    <dbReference type="NCBI Taxonomy" id="1172615"/>
    <lineage>
        <taxon>Bacteria</taxon>
        <taxon>Bacillati</taxon>
        <taxon>Bacillota</taxon>
        <taxon>Bacilli</taxon>
        <taxon>Bacillales</taxon>
        <taxon>Paenibacillaceae</taxon>
        <taxon>Paenibacillus</taxon>
    </lineage>
</organism>
<dbReference type="InterPro" id="IPR053150">
    <property type="entry name" value="Teicoplanin_resist-assoc"/>
</dbReference>
<sequence length="147" mass="16888">MSINRTDVRAKKLVGLITILYLILLLYWMFIGFGRSGTQWSGYRYNLVPMRTIRLYFDHADSFTPTHWLVNIVGNVAVFVPFGLSIPYLYRIRIVRLTLLSVAVLFILELLQLLLHRGSFDIDDILLNTVGVLVGAGLYSLIRRRVS</sequence>
<feature type="transmembrane region" description="Helical" evidence="1">
    <location>
        <begin position="68"/>
        <end position="90"/>
    </location>
</feature>
<dbReference type="PANTHER" id="PTHR36834:SF1">
    <property type="entry name" value="INTEGRAL MEMBRANE PROTEIN"/>
    <property type="match status" value="1"/>
</dbReference>
<keyword evidence="1" id="KW-0472">Membrane</keyword>
<dbReference type="InterPro" id="IPR006976">
    <property type="entry name" value="VanZ-like"/>
</dbReference>
<keyword evidence="1" id="KW-0812">Transmembrane</keyword>
<gene>
    <name evidence="3" type="ORF">I8J30_01180</name>
</gene>
<keyword evidence="4" id="KW-1185">Reference proteome</keyword>
<evidence type="ECO:0000256" key="1">
    <source>
        <dbReference type="SAM" id="Phobius"/>
    </source>
</evidence>
<evidence type="ECO:0000313" key="3">
    <source>
        <dbReference type="EMBL" id="MBP3961307.1"/>
    </source>
</evidence>
<name>A0ABS5C5N2_9BACL</name>
<dbReference type="PANTHER" id="PTHR36834">
    <property type="entry name" value="MEMBRANE PROTEIN-RELATED"/>
    <property type="match status" value="1"/>
</dbReference>
<feature type="transmembrane region" description="Helical" evidence="1">
    <location>
        <begin position="97"/>
        <end position="119"/>
    </location>
</feature>
<feature type="domain" description="VanZ-like" evidence="2">
    <location>
        <begin position="19"/>
        <end position="142"/>
    </location>
</feature>
<proteinExistence type="predicted"/>
<evidence type="ECO:0000313" key="4">
    <source>
        <dbReference type="Proteomes" id="UP000673394"/>
    </source>
</evidence>
<dbReference type="EMBL" id="JAGKSP010000001">
    <property type="protein sequence ID" value="MBP3961307.1"/>
    <property type="molecule type" value="Genomic_DNA"/>
</dbReference>
<keyword evidence="1" id="KW-1133">Transmembrane helix</keyword>
<feature type="transmembrane region" description="Helical" evidence="1">
    <location>
        <begin position="12"/>
        <end position="31"/>
    </location>
</feature>
<dbReference type="Pfam" id="PF04892">
    <property type="entry name" value="VanZ"/>
    <property type="match status" value="1"/>
</dbReference>
<reference evidence="3 4" key="1">
    <citation type="submission" date="2021-04" db="EMBL/GenBank/DDBJ databases">
        <title>Paenibacillus sp. DLE-14 whole genome sequence.</title>
        <authorList>
            <person name="Ham Y.J."/>
        </authorList>
    </citation>
    <scope>NUCLEOTIDE SEQUENCE [LARGE SCALE GENOMIC DNA]</scope>
    <source>
        <strain evidence="3 4">DLE-14</strain>
    </source>
</reference>